<evidence type="ECO:0008006" key="10">
    <source>
        <dbReference type="Google" id="ProtNLM"/>
    </source>
</evidence>
<dbReference type="CDD" id="cd07984">
    <property type="entry name" value="LPLAT_LABLAT-like"/>
    <property type="match status" value="1"/>
</dbReference>
<gene>
    <name evidence="8" type="ORF">JF887_04720</name>
</gene>
<dbReference type="Pfam" id="PF03279">
    <property type="entry name" value="Lip_A_acyltrans"/>
    <property type="match status" value="1"/>
</dbReference>
<proteinExistence type="predicted"/>
<evidence type="ECO:0000256" key="2">
    <source>
        <dbReference type="ARBA" id="ARBA00022475"/>
    </source>
</evidence>
<name>A0A934NFK4_9BACT</name>
<dbReference type="PANTHER" id="PTHR30606:SF10">
    <property type="entry name" value="PHOSPHATIDYLINOSITOL MANNOSIDE ACYLTRANSFERASE"/>
    <property type="match status" value="1"/>
</dbReference>
<keyword evidence="4" id="KW-0808">Transferase</keyword>
<dbReference type="Proteomes" id="UP000614410">
    <property type="component" value="Unassembled WGS sequence"/>
</dbReference>
<organism evidence="8 9">
    <name type="scientific">Candidatus Amunia macphersoniae</name>
    <dbReference type="NCBI Taxonomy" id="3127014"/>
    <lineage>
        <taxon>Bacteria</taxon>
        <taxon>Bacillati</taxon>
        <taxon>Candidatus Dormiibacterota</taxon>
        <taxon>Candidatus Dormibacteria</taxon>
        <taxon>Candidatus Aeolococcales</taxon>
        <taxon>Candidatus Aeolococcaceae</taxon>
        <taxon>Candidatus Amunia</taxon>
    </lineage>
</organism>
<reference evidence="8 9" key="1">
    <citation type="submission" date="2020-10" db="EMBL/GenBank/DDBJ databases">
        <title>Ca. Dormibacterota MAGs.</title>
        <authorList>
            <person name="Montgomery K."/>
        </authorList>
    </citation>
    <scope>NUCLEOTIDE SEQUENCE [LARGE SCALE GENOMIC DNA]</scope>
    <source>
        <strain evidence="8">Mitchell_Peninsula_5</strain>
    </source>
</reference>
<evidence type="ECO:0000313" key="8">
    <source>
        <dbReference type="EMBL" id="MBJ7608720.1"/>
    </source>
</evidence>
<keyword evidence="2" id="KW-1003">Cell membrane</keyword>
<feature type="transmembrane region" description="Helical" evidence="7">
    <location>
        <begin position="20"/>
        <end position="37"/>
    </location>
</feature>
<dbReference type="GO" id="GO:0009247">
    <property type="term" value="P:glycolipid biosynthetic process"/>
    <property type="evidence" value="ECO:0007669"/>
    <property type="project" value="UniProtKB-ARBA"/>
</dbReference>
<keyword evidence="6" id="KW-0012">Acyltransferase</keyword>
<dbReference type="PANTHER" id="PTHR30606">
    <property type="entry name" value="LIPID A BIOSYNTHESIS LAUROYL ACYLTRANSFERASE"/>
    <property type="match status" value="1"/>
</dbReference>
<keyword evidence="7" id="KW-0812">Transmembrane</keyword>
<evidence type="ECO:0000256" key="3">
    <source>
        <dbReference type="ARBA" id="ARBA00022519"/>
    </source>
</evidence>
<evidence type="ECO:0000256" key="6">
    <source>
        <dbReference type="ARBA" id="ARBA00023315"/>
    </source>
</evidence>
<dbReference type="GO" id="GO:0005886">
    <property type="term" value="C:plasma membrane"/>
    <property type="evidence" value="ECO:0007669"/>
    <property type="project" value="UniProtKB-SubCell"/>
</dbReference>
<evidence type="ECO:0000256" key="7">
    <source>
        <dbReference type="SAM" id="Phobius"/>
    </source>
</evidence>
<accession>A0A934NFK4</accession>
<dbReference type="GO" id="GO:0016746">
    <property type="term" value="F:acyltransferase activity"/>
    <property type="evidence" value="ECO:0007669"/>
    <property type="project" value="UniProtKB-KW"/>
</dbReference>
<keyword evidence="7" id="KW-1133">Transmembrane helix</keyword>
<comment type="caution">
    <text evidence="8">The sequence shown here is derived from an EMBL/GenBank/DDBJ whole genome shotgun (WGS) entry which is preliminary data.</text>
</comment>
<dbReference type="InterPro" id="IPR004960">
    <property type="entry name" value="LipA_acyltrans"/>
</dbReference>
<feature type="transmembrane region" description="Helical" evidence="7">
    <location>
        <begin position="314"/>
        <end position="337"/>
    </location>
</feature>
<sequence>MSKYWAYRVAETLANRVPQAVAYALAIAVVHVLLVLSPGRFAGLRSNLTHVLGGDVSSRRLRAVVRANARNLGRSWVDVLRMSRPSPSARRLDIDGLDIVTAALQRGRGVVMVSSHLGPWDAGLVAFNAGIGNVAVLAEVVRPHRLFDHLRGGRARLGVTVIPLDVAAMREADSSLAARRIGAGALRQVFSVLRGNGTVAIAMDRDLAGTGVPVEFFGMPTPIPIGVVDIAVRCNAALVPAWSLRQGGRLCLHALPEIPYDIEAPRDAEVRRVARAALAAFEPVITQNADQWHVLEPIWTPQPPVPTRLAALRYLGPLVISLFCAALVAAGLSGWGLGLTSVTITPDWWVRPALGSGLAALALLALPHALFWARVNRAASWQGWAGWRCR</sequence>
<dbReference type="AlphaFoldDB" id="A0A934NFK4"/>
<comment type="subcellular location">
    <subcellularLocation>
        <location evidence="1">Cell inner membrane</location>
    </subcellularLocation>
</comment>
<keyword evidence="5 7" id="KW-0472">Membrane</keyword>
<evidence type="ECO:0000313" key="9">
    <source>
        <dbReference type="Proteomes" id="UP000614410"/>
    </source>
</evidence>
<evidence type="ECO:0000256" key="5">
    <source>
        <dbReference type="ARBA" id="ARBA00023136"/>
    </source>
</evidence>
<evidence type="ECO:0000256" key="1">
    <source>
        <dbReference type="ARBA" id="ARBA00004533"/>
    </source>
</evidence>
<protein>
    <recommendedName>
        <fullName evidence="10">Lysophospholipid acyltransferase family protein</fullName>
    </recommendedName>
</protein>
<keyword evidence="3" id="KW-0997">Cell inner membrane</keyword>
<evidence type="ECO:0000256" key="4">
    <source>
        <dbReference type="ARBA" id="ARBA00022679"/>
    </source>
</evidence>
<feature type="transmembrane region" description="Helical" evidence="7">
    <location>
        <begin position="349"/>
        <end position="373"/>
    </location>
</feature>
<dbReference type="EMBL" id="JAEKNN010000023">
    <property type="protein sequence ID" value="MBJ7608720.1"/>
    <property type="molecule type" value="Genomic_DNA"/>
</dbReference>